<accession>A0AAD2CS31</accession>
<dbReference type="GO" id="GO:0004622">
    <property type="term" value="F:phosphatidylcholine lysophospholipase activity"/>
    <property type="evidence" value="ECO:0007669"/>
    <property type="project" value="TreeGrafter"/>
</dbReference>
<dbReference type="Gene3D" id="3.40.50.1110">
    <property type="entry name" value="SGNH hydrolase"/>
    <property type="match status" value="1"/>
</dbReference>
<protein>
    <recommendedName>
        <fullName evidence="2">SGNH hydrolase-type esterase domain-containing protein</fullName>
    </recommendedName>
</protein>
<dbReference type="AlphaFoldDB" id="A0AAD2CS31"/>
<dbReference type="PANTHER" id="PTHR30383">
    <property type="entry name" value="THIOESTERASE 1/PROTEASE 1/LYSOPHOSPHOLIPASE L1"/>
    <property type="match status" value="1"/>
</dbReference>
<dbReference type="InterPro" id="IPR036514">
    <property type="entry name" value="SGNH_hydro_sf"/>
</dbReference>
<name>A0AAD2CS31_9STRA</name>
<keyword evidence="1" id="KW-0472">Membrane</keyword>
<comment type="caution">
    <text evidence="3">The sequence shown here is derived from an EMBL/GenBank/DDBJ whole genome shotgun (WGS) entry which is preliminary data.</text>
</comment>
<dbReference type="InterPro" id="IPR013830">
    <property type="entry name" value="SGNH_hydro"/>
</dbReference>
<evidence type="ECO:0000259" key="2">
    <source>
        <dbReference type="Pfam" id="PF13472"/>
    </source>
</evidence>
<proteinExistence type="predicted"/>
<keyword evidence="1" id="KW-0812">Transmembrane</keyword>
<sequence>MESHAVDLTETVSLPALSSVLPPLTIRGVQKFGEDVFVAMFVIALLQALVALIQYRTNPSGTLVVPPGLTFGIANNASNTSPLSSIESVDTTDMNFSSAIASLASEVSSGTEPDNSRIKLSRDPKILQKINKWLFLLIPWTMERLAFFWGRNTHVMHLAVILALNRFFDFPNRFWAAKEEAMTVNIAEADPISLGKPPEHIVVIGDSLAVGLGSVEEFTVAGNINDMDPETNEKASFRKMENNQTDSGPGPVFPRVLAESLSRQFEQPVRWRSAGVDGGDLKWVDELCFDVIEDEVNQKRVPDVVVILCGPNDLKYFVSNPFQAAGPKVFRARLLCLIKKIKEVAPNAKIVVPSFPTQMFHKKSPLNIFPLNFFLDSVIGFWDSQKKMVTDSLGDEIMYFEMNPAEIFEWHNFQDHKDPTLLAPDGVHPNAKCYDLWATSLGTKIATTLTEFSTTVR</sequence>
<dbReference type="EMBL" id="CAKOGP040001224">
    <property type="protein sequence ID" value="CAJ1944557.1"/>
    <property type="molecule type" value="Genomic_DNA"/>
</dbReference>
<reference evidence="3" key="1">
    <citation type="submission" date="2023-08" db="EMBL/GenBank/DDBJ databases">
        <authorList>
            <person name="Audoor S."/>
            <person name="Bilcke G."/>
        </authorList>
    </citation>
    <scope>NUCLEOTIDE SEQUENCE</scope>
</reference>
<dbReference type="Proteomes" id="UP001295423">
    <property type="component" value="Unassembled WGS sequence"/>
</dbReference>
<dbReference type="SUPFAM" id="SSF52266">
    <property type="entry name" value="SGNH hydrolase"/>
    <property type="match status" value="1"/>
</dbReference>
<feature type="domain" description="SGNH hydrolase-type esterase" evidence="2">
    <location>
        <begin position="203"/>
        <end position="435"/>
    </location>
</feature>
<evidence type="ECO:0000313" key="3">
    <source>
        <dbReference type="EMBL" id="CAJ1944557.1"/>
    </source>
</evidence>
<gene>
    <name evidence="3" type="ORF">CYCCA115_LOCUS8947</name>
</gene>
<keyword evidence="1" id="KW-1133">Transmembrane helix</keyword>
<evidence type="ECO:0000256" key="1">
    <source>
        <dbReference type="SAM" id="Phobius"/>
    </source>
</evidence>
<feature type="transmembrane region" description="Helical" evidence="1">
    <location>
        <begin position="36"/>
        <end position="55"/>
    </location>
</feature>
<organism evidence="3 4">
    <name type="scientific">Cylindrotheca closterium</name>
    <dbReference type="NCBI Taxonomy" id="2856"/>
    <lineage>
        <taxon>Eukaryota</taxon>
        <taxon>Sar</taxon>
        <taxon>Stramenopiles</taxon>
        <taxon>Ochrophyta</taxon>
        <taxon>Bacillariophyta</taxon>
        <taxon>Bacillariophyceae</taxon>
        <taxon>Bacillariophycidae</taxon>
        <taxon>Bacillariales</taxon>
        <taxon>Bacillariaceae</taxon>
        <taxon>Cylindrotheca</taxon>
    </lineage>
</organism>
<evidence type="ECO:0000313" key="4">
    <source>
        <dbReference type="Proteomes" id="UP001295423"/>
    </source>
</evidence>
<dbReference type="InterPro" id="IPR051532">
    <property type="entry name" value="Ester_Hydrolysis_Enzymes"/>
</dbReference>
<dbReference type="PANTHER" id="PTHR30383:SF5">
    <property type="entry name" value="SGNH HYDROLASE-TYPE ESTERASE DOMAIN-CONTAINING PROTEIN"/>
    <property type="match status" value="1"/>
</dbReference>
<keyword evidence="4" id="KW-1185">Reference proteome</keyword>
<dbReference type="Pfam" id="PF13472">
    <property type="entry name" value="Lipase_GDSL_2"/>
    <property type="match status" value="1"/>
</dbReference>